<gene>
    <name evidence="1" type="ORF">HBA54_04260</name>
</gene>
<evidence type="ECO:0008006" key="3">
    <source>
        <dbReference type="Google" id="ProtNLM"/>
    </source>
</evidence>
<keyword evidence="2" id="KW-1185">Reference proteome</keyword>
<protein>
    <recommendedName>
        <fullName evidence="3">Myb-like domain-containing protein</fullName>
    </recommendedName>
</protein>
<dbReference type="Proteomes" id="UP000761264">
    <property type="component" value="Unassembled WGS sequence"/>
</dbReference>
<dbReference type="AlphaFoldDB" id="A0A967C5H7"/>
<dbReference type="EMBL" id="JAAQPH010000002">
    <property type="protein sequence ID" value="NIA67796.1"/>
    <property type="molecule type" value="Genomic_DNA"/>
</dbReference>
<evidence type="ECO:0000313" key="2">
    <source>
        <dbReference type="Proteomes" id="UP000761264"/>
    </source>
</evidence>
<dbReference type="RefSeq" id="WP_167221691.1">
    <property type="nucleotide sequence ID" value="NZ_JAAQPH010000002.1"/>
</dbReference>
<accession>A0A967C5H7</accession>
<comment type="caution">
    <text evidence="1">The sequence shown here is derived from an EMBL/GenBank/DDBJ whole genome shotgun (WGS) entry which is preliminary data.</text>
</comment>
<organism evidence="1 2">
    <name type="scientific">Pelagibius litoralis</name>
    <dbReference type="NCBI Taxonomy" id="374515"/>
    <lineage>
        <taxon>Bacteria</taxon>
        <taxon>Pseudomonadati</taxon>
        <taxon>Pseudomonadota</taxon>
        <taxon>Alphaproteobacteria</taxon>
        <taxon>Rhodospirillales</taxon>
        <taxon>Rhodovibrionaceae</taxon>
        <taxon>Pelagibius</taxon>
    </lineage>
</organism>
<sequence length="99" mass="10984">MTDKSTEGGILVNMPGGGSKWVARPDYEEMGVPLRSGDWTSEEEYLLIKLYRRYGAKFCARTLNRNENSVVSAARRLGIRGSLLKPVRIPLADTLGRVA</sequence>
<name>A0A967C5H7_9PROT</name>
<evidence type="ECO:0000313" key="1">
    <source>
        <dbReference type="EMBL" id="NIA67796.1"/>
    </source>
</evidence>
<reference evidence="1" key="1">
    <citation type="submission" date="2020-03" db="EMBL/GenBank/DDBJ databases">
        <title>Genome of Pelagibius litoralis DSM 21314T.</title>
        <authorList>
            <person name="Wang G."/>
        </authorList>
    </citation>
    <scope>NUCLEOTIDE SEQUENCE</scope>
    <source>
        <strain evidence="1">DSM 21314</strain>
    </source>
</reference>
<proteinExistence type="predicted"/>